<dbReference type="PRINTS" id="PR00401">
    <property type="entry name" value="SH2DOMAIN"/>
</dbReference>
<name>A0A3B3R9U1_9TELE</name>
<protein>
    <submittedName>
        <fullName evidence="5">B-cell linker protein-like</fullName>
    </submittedName>
</protein>
<keyword evidence="1 2" id="KW-0727">SH2 domain</keyword>
<keyword evidence="6" id="KW-1185">Reference proteome</keyword>
<accession>A0A3B3R9U1</accession>
<evidence type="ECO:0000313" key="6">
    <source>
        <dbReference type="Proteomes" id="UP000261540"/>
    </source>
</evidence>
<dbReference type="GeneTree" id="ENSGT00940000161846"/>
<feature type="compositionally biased region" description="Acidic residues" evidence="3">
    <location>
        <begin position="28"/>
        <end position="39"/>
    </location>
</feature>
<reference evidence="5" key="2">
    <citation type="submission" date="2025-09" db="UniProtKB">
        <authorList>
            <consortium name="Ensembl"/>
        </authorList>
    </citation>
    <scope>IDENTIFICATION</scope>
</reference>
<feature type="region of interest" description="Disordered" evidence="3">
    <location>
        <begin position="1"/>
        <end position="51"/>
    </location>
</feature>
<proteinExistence type="predicted"/>
<dbReference type="AlphaFoldDB" id="A0A3B3R9U1"/>
<dbReference type="InterPro" id="IPR051751">
    <property type="entry name" value="Immunoreceptor_sig_adapters"/>
</dbReference>
<feature type="compositionally biased region" description="Acidic residues" evidence="3">
    <location>
        <begin position="138"/>
        <end position="157"/>
    </location>
</feature>
<feature type="compositionally biased region" description="Pro residues" evidence="3">
    <location>
        <begin position="212"/>
        <end position="239"/>
    </location>
</feature>
<feature type="region of interest" description="Disordered" evidence="3">
    <location>
        <begin position="203"/>
        <end position="274"/>
    </location>
</feature>
<dbReference type="OrthoDB" id="10044490at2759"/>
<dbReference type="GO" id="GO:0007169">
    <property type="term" value="P:cell surface receptor protein tyrosine kinase signaling pathway"/>
    <property type="evidence" value="ECO:0007669"/>
    <property type="project" value="TreeGrafter"/>
</dbReference>
<dbReference type="Gene3D" id="3.30.505.10">
    <property type="entry name" value="SH2 domain"/>
    <property type="match status" value="1"/>
</dbReference>
<dbReference type="Proteomes" id="UP000261540">
    <property type="component" value="Unplaced"/>
</dbReference>
<evidence type="ECO:0000256" key="1">
    <source>
        <dbReference type="ARBA" id="ARBA00022999"/>
    </source>
</evidence>
<dbReference type="FunFam" id="3.30.505.10:FF:000016">
    <property type="entry name" value="B-cell linker protein isoform 2"/>
    <property type="match status" value="1"/>
</dbReference>
<feature type="domain" description="SH2" evidence="4">
    <location>
        <begin position="289"/>
        <end position="397"/>
    </location>
</feature>
<feature type="compositionally biased region" description="Low complexity" evidence="3">
    <location>
        <begin position="124"/>
        <end position="135"/>
    </location>
</feature>
<dbReference type="Pfam" id="PF00017">
    <property type="entry name" value="SH2"/>
    <property type="match status" value="1"/>
</dbReference>
<dbReference type="InterPro" id="IPR000980">
    <property type="entry name" value="SH2"/>
</dbReference>
<evidence type="ECO:0000256" key="3">
    <source>
        <dbReference type="SAM" id="MobiDB-lite"/>
    </source>
</evidence>
<dbReference type="PANTHER" id="PTHR14098:SF17">
    <property type="entry name" value="B-CELL LINKER PROTEIN"/>
    <property type="match status" value="1"/>
</dbReference>
<evidence type="ECO:0000259" key="4">
    <source>
        <dbReference type="PROSITE" id="PS50001"/>
    </source>
</evidence>
<sequence>MSFFGKLKSLGPPAPPKRIDNSPAYDWPENEFDEDDCDTYEAPPCERPVLTVTRRPVEGNVYIERSPAAVPPRQASPPRPAKMMPVGKVPKPEPHRDFDEMHVQLSARKPPQVNRKEKPGTKIPPARAAPVPVQVTQCEEDVYLDPNEGQEDSDDLYVEPHGACPSSSPNTRAPMWMPTSPKTAPYEAQAPIMKPPVPTTKANAAMPSNVSAPPPAHEVRPPQPKRPPRIPGLKPPIPSPKKEAKSSMSYSPPPQPAMEFHTAGKGSPTAVKAPPISGIEASRLLDMEWFAGSCDRKEAEAVLHMVNKDGAFLIRHSSAQSTRQPYTLVVLYREKVYNIPVRFLEETQSYALGKDGKKSEEFYGSLMDIISHHKNNPIVLIDSKSQATHTTYLSHAVRP</sequence>
<dbReference type="PANTHER" id="PTHR14098">
    <property type="entry name" value="SH2 DOMAIN CONTAINING PROTEIN"/>
    <property type="match status" value="1"/>
</dbReference>
<dbReference type="STRING" id="1676925.ENSPKIP00000014665"/>
<dbReference type="GO" id="GO:0035556">
    <property type="term" value="P:intracellular signal transduction"/>
    <property type="evidence" value="ECO:0007669"/>
    <property type="project" value="TreeGrafter"/>
</dbReference>
<dbReference type="Ensembl" id="ENSPKIT00000039115.1">
    <property type="protein sequence ID" value="ENSPKIP00000014665.1"/>
    <property type="gene ID" value="ENSPKIG00000001659.1"/>
</dbReference>
<dbReference type="KEGG" id="pki:111854354"/>
<dbReference type="PROSITE" id="PS50001">
    <property type="entry name" value="SH2"/>
    <property type="match status" value="1"/>
</dbReference>
<feature type="region of interest" description="Disordered" evidence="3">
    <location>
        <begin position="65"/>
        <end position="183"/>
    </location>
</feature>
<organism evidence="5 6">
    <name type="scientific">Paramormyrops kingsleyae</name>
    <dbReference type="NCBI Taxonomy" id="1676925"/>
    <lineage>
        <taxon>Eukaryota</taxon>
        <taxon>Metazoa</taxon>
        <taxon>Chordata</taxon>
        <taxon>Craniata</taxon>
        <taxon>Vertebrata</taxon>
        <taxon>Euteleostomi</taxon>
        <taxon>Actinopterygii</taxon>
        <taxon>Neopterygii</taxon>
        <taxon>Teleostei</taxon>
        <taxon>Osteoglossocephala</taxon>
        <taxon>Osteoglossomorpha</taxon>
        <taxon>Osteoglossiformes</taxon>
        <taxon>Mormyridae</taxon>
        <taxon>Paramormyrops</taxon>
    </lineage>
</organism>
<dbReference type="GO" id="GO:0005737">
    <property type="term" value="C:cytoplasm"/>
    <property type="evidence" value="ECO:0007669"/>
    <property type="project" value="UniProtKB-ARBA"/>
</dbReference>
<dbReference type="SMART" id="SM00252">
    <property type="entry name" value="SH2"/>
    <property type="match status" value="1"/>
</dbReference>
<evidence type="ECO:0000313" key="5">
    <source>
        <dbReference type="Ensembl" id="ENSPKIP00000014665.1"/>
    </source>
</evidence>
<dbReference type="SUPFAM" id="SSF55550">
    <property type="entry name" value="SH2 domain"/>
    <property type="match status" value="1"/>
</dbReference>
<dbReference type="InterPro" id="IPR036860">
    <property type="entry name" value="SH2_dom_sf"/>
</dbReference>
<evidence type="ECO:0000256" key="2">
    <source>
        <dbReference type="PROSITE-ProRule" id="PRU00191"/>
    </source>
</evidence>
<feature type="compositionally biased region" description="Basic and acidic residues" evidence="3">
    <location>
        <begin position="90"/>
        <end position="102"/>
    </location>
</feature>
<reference evidence="5" key="1">
    <citation type="submission" date="2025-08" db="UniProtKB">
        <authorList>
            <consortium name="Ensembl"/>
        </authorList>
    </citation>
    <scope>IDENTIFICATION</scope>
</reference>